<feature type="domain" description="7,8-dihydro-6-hydroxymethylpterin-pyrophosphokinase" evidence="8">
    <location>
        <begin position="22"/>
        <end position="128"/>
    </location>
</feature>
<evidence type="ECO:0000313" key="9">
    <source>
        <dbReference type="EMBL" id="OOR88999.1"/>
    </source>
</evidence>
<keyword evidence="7" id="KW-0289">Folate biosynthesis</keyword>
<keyword evidence="3" id="KW-0808">Transferase</keyword>
<evidence type="ECO:0000256" key="2">
    <source>
        <dbReference type="ARBA" id="ARBA00013253"/>
    </source>
</evidence>
<organism evidence="9 11">
    <name type="scientific">Moraxella caviae</name>
    <dbReference type="NCBI Taxonomy" id="34060"/>
    <lineage>
        <taxon>Bacteria</taxon>
        <taxon>Pseudomonadati</taxon>
        <taxon>Pseudomonadota</taxon>
        <taxon>Gammaproteobacteria</taxon>
        <taxon>Moraxellales</taxon>
        <taxon>Moraxellaceae</taxon>
        <taxon>Moraxella</taxon>
    </lineage>
</organism>
<dbReference type="Gene3D" id="3.30.70.560">
    <property type="entry name" value="7,8-Dihydro-6-hydroxymethylpterin-pyrophosphokinase HPPK"/>
    <property type="match status" value="1"/>
</dbReference>
<dbReference type="RefSeq" id="WP_078276885.1">
    <property type="nucleotide sequence ID" value="NZ_CAACXO010000085.1"/>
</dbReference>
<evidence type="ECO:0000256" key="5">
    <source>
        <dbReference type="ARBA" id="ARBA00022777"/>
    </source>
</evidence>
<dbReference type="EMBL" id="MUXU01000043">
    <property type="protein sequence ID" value="OOR88999.1"/>
    <property type="molecule type" value="Genomic_DNA"/>
</dbReference>
<reference evidence="9 11" key="1">
    <citation type="submission" date="2017-02" db="EMBL/GenBank/DDBJ databases">
        <title>Draft genome sequence of Moraxella caviae CCUG 355 type strain.</title>
        <authorList>
            <person name="Engstrom-Jakobsson H."/>
            <person name="Salva-Serra F."/>
            <person name="Thorell K."/>
            <person name="Gonzales-Siles L."/>
            <person name="Karlsson R."/>
            <person name="Boulund F."/>
            <person name="Engstrand L."/>
            <person name="Moore E."/>
        </authorList>
    </citation>
    <scope>NUCLEOTIDE SEQUENCE [LARGE SCALE GENOMIC DNA]</scope>
    <source>
        <strain evidence="9 11">CCUG 355</strain>
    </source>
</reference>
<evidence type="ECO:0000256" key="7">
    <source>
        <dbReference type="ARBA" id="ARBA00022909"/>
    </source>
</evidence>
<reference evidence="10 12" key="2">
    <citation type="submission" date="2018-06" db="EMBL/GenBank/DDBJ databases">
        <authorList>
            <consortium name="Pathogen Informatics"/>
            <person name="Doyle S."/>
        </authorList>
    </citation>
    <scope>NUCLEOTIDE SEQUENCE [LARGE SCALE GENOMIC DNA]</scope>
    <source>
        <strain evidence="10 12">NCTC10293</strain>
    </source>
</reference>
<dbReference type="GO" id="GO:0046656">
    <property type="term" value="P:folic acid biosynthetic process"/>
    <property type="evidence" value="ECO:0007669"/>
    <property type="project" value="UniProtKB-KW"/>
</dbReference>
<dbReference type="GO" id="GO:0016301">
    <property type="term" value="F:kinase activity"/>
    <property type="evidence" value="ECO:0007669"/>
    <property type="project" value="UniProtKB-KW"/>
</dbReference>
<dbReference type="Pfam" id="PF01288">
    <property type="entry name" value="HPPK"/>
    <property type="match status" value="1"/>
</dbReference>
<dbReference type="GO" id="GO:0003848">
    <property type="term" value="F:2-amino-4-hydroxy-6-hydroxymethyldihydropteridine diphosphokinase activity"/>
    <property type="evidence" value="ECO:0007669"/>
    <property type="project" value="UniProtKB-EC"/>
</dbReference>
<dbReference type="AlphaFoldDB" id="A0A1T0A052"/>
<gene>
    <name evidence="9" type="ORF">B0181_07460</name>
    <name evidence="10" type="ORF">NCTC10293_02350</name>
</gene>
<evidence type="ECO:0000256" key="6">
    <source>
        <dbReference type="ARBA" id="ARBA00022840"/>
    </source>
</evidence>
<dbReference type="OrthoDB" id="6658256at2"/>
<keyword evidence="5 10" id="KW-0418">Kinase</keyword>
<evidence type="ECO:0000256" key="1">
    <source>
        <dbReference type="ARBA" id="ARBA00005051"/>
    </source>
</evidence>
<dbReference type="SUPFAM" id="SSF55083">
    <property type="entry name" value="6-hydroxymethyl-7,8-dihydropterin pyrophosphokinase, HPPK"/>
    <property type="match status" value="1"/>
</dbReference>
<evidence type="ECO:0000259" key="8">
    <source>
        <dbReference type="Pfam" id="PF01288"/>
    </source>
</evidence>
<evidence type="ECO:0000256" key="3">
    <source>
        <dbReference type="ARBA" id="ARBA00022679"/>
    </source>
</evidence>
<dbReference type="GO" id="GO:0005524">
    <property type="term" value="F:ATP binding"/>
    <property type="evidence" value="ECO:0007669"/>
    <property type="project" value="UniProtKB-KW"/>
</dbReference>
<evidence type="ECO:0000313" key="10">
    <source>
        <dbReference type="EMBL" id="STZ14753.1"/>
    </source>
</evidence>
<evidence type="ECO:0000313" key="12">
    <source>
        <dbReference type="Proteomes" id="UP000255279"/>
    </source>
</evidence>
<accession>A0A1T0A052</accession>
<dbReference type="GO" id="GO:0046654">
    <property type="term" value="P:tetrahydrofolate biosynthetic process"/>
    <property type="evidence" value="ECO:0007669"/>
    <property type="project" value="UniProtKB-UniPathway"/>
</dbReference>
<dbReference type="EC" id="2.7.6.3" evidence="2"/>
<dbReference type="STRING" id="34060.B0181_07460"/>
<dbReference type="InterPro" id="IPR035907">
    <property type="entry name" value="Hppk_sf"/>
</dbReference>
<proteinExistence type="predicted"/>
<sequence length="145" mass="15939">MNKPVINVCDEFDGREQVRTLVLALGSNHHHERSFELALAKLGELGELDCSDVAASKDFTGKTERVYHNACVLLDAAAPNTVRAWIAATKEIERQCGRGDGQDVAMDIDVLAVQGSDGAWCVHQKRLPFKAHERTGLMQVAAWLI</sequence>
<dbReference type="InterPro" id="IPR000550">
    <property type="entry name" value="Hppk"/>
</dbReference>
<keyword evidence="4" id="KW-0547">Nucleotide-binding</keyword>
<comment type="pathway">
    <text evidence="1">Cofactor biosynthesis; tetrahydrofolate biosynthesis; 2-amino-4-hydroxy-6-hydroxymethyl-7,8-dihydropteridine diphosphate from 7,8-dihydroneopterin triphosphate: step 4/4.</text>
</comment>
<keyword evidence="11" id="KW-1185">Reference proteome</keyword>
<evidence type="ECO:0000256" key="4">
    <source>
        <dbReference type="ARBA" id="ARBA00022741"/>
    </source>
</evidence>
<dbReference type="Proteomes" id="UP000255279">
    <property type="component" value="Unassembled WGS sequence"/>
</dbReference>
<dbReference type="EMBL" id="UGQE01000004">
    <property type="protein sequence ID" value="STZ14753.1"/>
    <property type="molecule type" value="Genomic_DNA"/>
</dbReference>
<dbReference type="UniPathway" id="UPA00077">
    <property type="reaction ID" value="UER00155"/>
</dbReference>
<dbReference type="Proteomes" id="UP000190435">
    <property type="component" value="Unassembled WGS sequence"/>
</dbReference>
<keyword evidence="6" id="KW-0067">ATP-binding</keyword>
<evidence type="ECO:0000313" key="11">
    <source>
        <dbReference type="Proteomes" id="UP000190435"/>
    </source>
</evidence>
<protein>
    <recommendedName>
        <fullName evidence="2">2-amino-4-hydroxy-6-hydroxymethyldihydropteridine diphosphokinase</fullName>
        <ecNumber evidence="2">2.7.6.3</ecNumber>
    </recommendedName>
</protein>
<name>A0A1T0A052_9GAMM</name>